<protein>
    <submittedName>
        <fullName evidence="3">Outer membrane lipoprotein carrier protein LolA</fullName>
    </submittedName>
</protein>
<dbReference type="InterPro" id="IPR029046">
    <property type="entry name" value="LolA/LolB/LppX"/>
</dbReference>
<dbReference type="EMBL" id="JAKLWS010000008">
    <property type="protein sequence ID" value="MCG2588600.1"/>
    <property type="molecule type" value="Genomic_DNA"/>
</dbReference>
<comment type="caution">
    <text evidence="3">The sequence shown here is derived from an EMBL/GenBank/DDBJ whole genome shotgun (WGS) entry which is preliminary data.</text>
</comment>
<feature type="chain" id="PRO_5045212483" evidence="2">
    <location>
        <begin position="29"/>
        <end position="212"/>
    </location>
</feature>
<dbReference type="Proteomes" id="UP001165366">
    <property type="component" value="Unassembled WGS sequence"/>
</dbReference>
<evidence type="ECO:0000313" key="4">
    <source>
        <dbReference type="Proteomes" id="UP001165366"/>
    </source>
</evidence>
<evidence type="ECO:0000313" key="3">
    <source>
        <dbReference type="EMBL" id="MCG2588600.1"/>
    </source>
</evidence>
<reference evidence="3" key="2">
    <citation type="submission" date="2024-05" db="EMBL/GenBank/DDBJ databases">
        <title>Rhodohalobacter halophilus gen. nov., sp. nov., a moderately halophilic member of the family Balneolaceae.</title>
        <authorList>
            <person name="Xia J."/>
        </authorList>
    </citation>
    <scope>NUCLEOTIDE SEQUENCE</scope>
    <source>
        <strain evidence="3">WB101</strain>
    </source>
</reference>
<gene>
    <name evidence="3" type="ORF">L6773_08495</name>
</gene>
<keyword evidence="4" id="KW-1185">Reference proteome</keyword>
<sequence length="212" mass="24355">MRYLMNLVFKQITILLLMVVLAPALGVAQDTPQFEQLKQKFEDGLVFESDFIHEYNDTFTGDQQITEGRIWVGKEQYKMRSGESVMLVDGEISKVYDSTKNRVITSDYIEEEDDFAPSRMLQGVDDSYSVEEQSEENQTVIELTSDDPFSIFMSVSIFLNPSGIPTRIVAIDQVENELVTTFNEGSFIQKTPEIFQFQYPEDAEEIDLRHDS</sequence>
<feature type="signal peptide" evidence="2">
    <location>
        <begin position="1"/>
        <end position="28"/>
    </location>
</feature>
<reference evidence="3" key="1">
    <citation type="submission" date="2022-01" db="EMBL/GenBank/DDBJ databases">
        <authorList>
            <person name="Wang Y."/>
        </authorList>
    </citation>
    <scope>NUCLEOTIDE SEQUENCE</scope>
    <source>
        <strain evidence="3">WB101</strain>
    </source>
</reference>
<dbReference type="SUPFAM" id="SSF89392">
    <property type="entry name" value="Prokaryotic lipoproteins and lipoprotein localization factors"/>
    <property type="match status" value="1"/>
</dbReference>
<name>A0ABS9KCN8_9BACT</name>
<proteinExistence type="predicted"/>
<keyword evidence="1 2" id="KW-0732">Signal</keyword>
<evidence type="ECO:0000256" key="1">
    <source>
        <dbReference type="ARBA" id="ARBA00022729"/>
    </source>
</evidence>
<keyword evidence="3" id="KW-0449">Lipoprotein</keyword>
<accession>A0ABS9KCN8</accession>
<evidence type="ECO:0000256" key="2">
    <source>
        <dbReference type="SAM" id="SignalP"/>
    </source>
</evidence>
<dbReference type="Gene3D" id="2.50.20.10">
    <property type="entry name" value="Lipoprotein localisation LolA/LolB/LppX"/>
    <property type="match status" value="1"/>
</dbReference>
<organism evidence="3 4">
    <name type="scientific">Rhodohalobacter sulfatireducens</name>
    <dbReference type="NCBI Taxonomy" id="2911366"/>
    <lineage>
        <taxon>Bacteria</taxon>
        <taxon>Pseudomonadati</taxon>
        <taxon>Balneolota</taxon>
        <taxon>Balneolia</taxon>
        <taxon>Balneolales</taxon>
        <taxon>Balneolaceae</taxon>
        <taxon>Rhodohalobacter</taxon>
    </lineage>
</organism>